<feature type="transmembrane region" description="Helical" evidence="1">
    <location>
        <begin position="26"/>
        <end position="47"/>
    </location>
</feature>
<feature type="transmembrane region" description="Helical" evidence="1">
    <location>
        <begin position="53"/>
        <end position="79"/>
    </location>
</feature>
<sequence length="90" mass="10082">MFIWSVLMLTLLLLVILLFSVQHHFLLCLLTLESMVLVSLVLTIFILNNTAGSLSLFILFLTLSVCEASLGLSLLMSYIKMIGSDKIKVY</sequence>
<proteinExistence type="predicted"/>
<reference evidence="2" key="1">
    <citation type="journal article" date="2017" name="Zool. J. Linn. Soc.">
        <title>Molecular phylogeny, frequent parallel evolution and new system of Japanese clausiliid land snails (Gastropoda: Stylommatophora).</title>
        <authorList>
            <person name="Motochin R."/>
            <person name="Wang M."/>
            <person name="Ueshima R."/>
        </authorList>
    </citation>
    <scope>NUCLEOTIDE SEQUENCE</scope>
    <source>
        <strain evidence="2">C712</strain>
        <tissue evidence="2">Muscle</tissue>
    </source>
</reference>
<dbReference type="Gene3D" id="1.10.287.3510">
    <property type="match status" value="1"/>
</dbReference>
<keyword evidence="1" id="KW-0472">Membrane</keyword>
<protein>
    <submittedName>
        <fullName evidence="2">NADH dehydrogenase subunit 4L</fullName>
    </submittedName>
</protein>
<name>A0A224A1S7_9EUPU</name>
<organism evidence="2">
    <name type="scientific">Megalophaedusa subulina</name>
    <dbReference type="NCBI Taxonomy" id="1885774"/>
    <lineage>
        <taxon>Eukaryota</taxon>
        <taxon>Metazoa</taxon>
        <taxon>Spiralia</taxon>
        <taxon>Lophotrochozoa</taxon>
        <taxon>Mollusca</taxon>
        <taxon>Gastropoda</taxon>
        <taxon>Heterobranchia</taxon>
        <taxon>Euthyneura</taxon>
        <taxon>Panpulmonata</taxon>
        <taxon>Eupulmonata</taxon>
        <taxon>Stylommatophora</taxon>
        <taxon>Helicina</taxon>
        <taxon>Clausilioidea</taxon>
        <taxon>Clausiliidae</taxon>
        <taxon>Phaedusinae</taxon>
        <taxon>Megalophaedusa</taxon>
    </lineage>
</organism>
<gene>
    <name evidence="2" type="primary">ND4L</name>
</gene>
<evidence type="ECO:0000313" key="2">
    <source>
        <dbReference type="EMBL" id="BBA10616.1"/>
    </source>
</evidence>
<dbReference type="EMBL" id="LC172080">
    <property type="protein sequence ID" value="BBA10616.1"/>
    <property type="molecule type" value="Genomic_DNA"/>
</dbReference>
<geneLocation type="mitochondrion" evidence="2"/>
<dbReference type="AlphaFoldDB" id="A0A224A1S7"/>
<accession>A0A224A1S7</accession>
<evidence type="ECO:0000256" key="1">
    <source>
        <dbReference type="SAM" id="Phobius"/>
    </source>
</evidence>
<keyword evidence="1" id="KW-1133">Transmembrane helix</keyword>
<keyword evidence="2" id="KW-0496">Mitochondrion</keyword>
<feature type="transmembrane region" description="Helical" evidence="1">
    <location>
        <begin position="6"/>
        <end position="21"/>
    </location>
</feature>
<keyword evidence="1" id="KW-0812">Transmembrane</keyword>